<comment type="caution">
    <text evidence="2">The sequence shown here is derived from an EMBL/GenBank/DDBJ whole genome shotgun (WGS) entry which is preliminary data.</text>
</comment>
<proteinExistence type="predicted"/>
<reference evidence="2 3" key="1">
    <citation type="submission" date="2021-08" db="EMBL/GenBank/DDBJ databases">
        <title>Draft Genome Sequence of Phanerochaete sordida strain YK-624.</title>
        <authorList>
            <person name="Mori T."/>
            <person name="Dohra H."/>
            <person name="Suzuki T."/>
            <person name="Kawagishi H."/>
            <person name="Hirai H."/>
        </authorList>
    </citation>
    <scope>NUCLEOTIDE SEQUENCE [LARGE SCALE GENOMIC DNA]</scope>
    <source>
        <strain evidence="2 3">YK-624</strain>
    </source>
</reference>
<feature type="region of interest" description="Disordered" evidence="1">
    <location>
        <begin position="76"/>
        <end position="144"/>
    </location>
</feature>
<dbReference type="OrthoDB" id="3266957at2759"/>
<name>A0A9P3LAC7_9APHY</name>
<feature type="compositionally biased region" description="Acidic residues" evidence="1">
    <location>
        <begin position="110"/>
        <end position="132"/>
    </location>
</feature>
<organism evidence="2 3">
    <name type="scientific">Phanerochaete sordida</name>
    <dbReference type="NCBI Taxonomy" id="48140"/>
    <lineage>
        <taxon>Eukaryota</taxon>
        <taxon>Fungi</taxon>
        <taxon>Dikarya</taxon>
        <taxon>Basidiomycota</taxon>
        <taxon>Agaricomycotina</taxon>
        <taxon>Agaricomycetes</taxon>
        <taxon>Polyporales</taxon>
        <taxon>Phanerochaetaceae</taxon>
        <taxon>Phanerochaete</taxon>
    </lineage>
</organism>
<evidence type="ECO:0000313" key="2">
    <source>
        <dbReference type="EMBL" id="GJE88256.1"/>
    </source>
</evidence>
<feature type="compositionally biased region" description="Basic residues" evidence="1">
    <location>
        <begin position="76"/>
        <end position="85"/>
    </location>
</feature>
<dbReference type="Proteomes" id="UP000703269">
    <property type="component" value="Unassembled WGS sequence"/>
</dbReference>
<keyword evidence="3" id="KW-1185">Reference proteome</keyword>
<sequence length="144" mass="15986">MLLDDDKETYNGFIYDVHKICHEVGVDCKARMAAVQSAQMAKVFSRARNLHPYLGHFKNEWATAYFVRQYLSNCRKPRRRTKKPRSAAASSSRQTASQTPAANRAASAGDGEEDGEEEDETMDLDALLDGEQEAAGPQGSDDEL</sequence>
<dbReference type="EMBL" id="BPQB01000009">
    <property type="protein sequence ID" value="GJE88256.1"/>
    <property type="molecule type" value="Genomic_DNA"/>
</dbReference>
<evidence type="ECO:0000313" key="3">
    <source>
        <dbReference type="Proteomes" id="UP000703269"/>
    </source>
</evidence>
<protein>
    <submittedName>
        <fullName evidence="2">Uncharacterized protein</fullName>
    </submittedName>
</protein>
<accession>A0A9P3LAC7</accession>
<gene>
    <name evidence="2" type="ORF">PsYK624_043390</name>
</gene>
<evidence type="ECO:0000256" key="1">
    <source>
        <dbReference type="SAM" id="MobiDB-lite"/>
    </source>
</evidence>
<dbReference type="AlphaFoldDB" id="A0A9P3LAC7"/>
<feature type="compositionally biased region" description="Low complexity" evidence="1">
    <location>
        <begin position="86"/>
        <end position="102"/>
    </location>
</feature>